<name>A0A0A0LVS9_CUCSA</name>
<accession>A0A0A0LVS9</accession>
<evidence type="ECO:0000259" key="3">
    <source>
        <dbReference type="Pfam" id="PF08031"/>
    </source>
</evidence>
<dbReference type="EMBL" id="CM002922">
    <property type="protein sequence ID" value="KGN65898.1"/>
    <property type="molecule type" value="Genomic_DNA"/>
</dbReference>
<keyword evidence="2" id="KW-0274">FAD</keyword>
<dbReference type="GO" id="GO:0050660">
    <property type="term" value="F:flavin adenine dinucleotide binding"/>
    <property type="evidence" value="ECO:0007669"/>
    <property type="project" value="InterPro"/>
</dbReference>
<keyword evidence="5" id="KW-1185">Reference proteome</keyword>
<evidence type="ECO:0000256" key="2">
    <source>
        <dbReference type="ARBA" id="ARBA00022827"/>
    </source>
</evidence>
<organism evidence="4 5">
    <name type="scientific">Cucumis sativus</name>
    <name type="common">Cucumber</name>
    <dbReference type="NCBI Taxonomy" id="3659"/>
    <lineage>
        <taxon>Eukaryota</taxon>
        <taxon>Viridiplantae</taxon>
        <taxon>Streptophyta</taxon>
        <taxon>Embryophyta</taxon>
        <taxon>Tracheophyta</taxon>
        <taxon>Spermatophyta</taxon>
        <taxon>Magnoliopsida</taxon>
        <taxon>eudicotyledons</taxon>
        <taxon>Gunneridae</taxon>
        <taxon>Pentapetalae</taxon>
        <taxon>rosids</taxon>
        <taxon>fabids</taxon>
        <taxon>Cucurbitales</taxon>
        <taxon>Cucurbitaceae</taxon>
        <taxon>Benincaseae</taxon>
        <taxon>Cucumis</taxon>
    </lineage>
</organism>
<dbReference type="eggNOG" id="ENOG502QVY1">
    <property type="taxonomic scope" value="Eukaryota"/>
</dbReference>
<dbReference type="Proteomes" id="UP000029981">
    <property type="component" value="Chromosome 1"/>
</dbReference>
<dbReference type="Gene3D" id="3.40.462.20">
    <property type="match status" value="1"/>
</dbReference>
<dbReference type="AlphaFoldDB" id="A0A0A0LVS9"/>
<evidence type="ECO:0000313" key="4">
    <source>
        <dbReference type="EMBL" id="KGN65898.1"/>
    </source>
</evidence>
<dbReference type="Pfam" id="PF08031">
    <property type="entry name" value="BBE"/>
    <property type="match status" value="1"/>
</dbReference>
<proteinExistence type="predicted"/>
<keyword evidence="1" id="KW-0285">Flavoprotein</keyword>
<gene>
    <name evidence="4" type="ORF">Csa_1G537480</name>
</gene>
<reference evidence="4 5" key="4">
    <citation type="journal article" date="2011" name="BMC Genomics">
        <title>RNA-Seq improves annotation of protein-coding genes in the cucumber genome.</title>
        <authorList>
            <person name="Li Z."/>
            <person name="Zhang Z."/>
            <person name="Yan P."/>
            <person name="Huang S."/>
            <person name="Fei Z."/>
            <person name="Lin K."/>
        </authorList>
    </citation>
    <scope>NUCLEOTIDE SEQUENCE [LARGE SCALE GENOMIC DNA]</scope>
    <source>
        <strain evidence="5">cv. 9930</strain>
    </source>
</reference>
<dbReference type="InterPro" id="IPR012951">
    <property type="entry name" value="BBE"/>
</dbReference>
<dbReference type="OMA" id="LESIWEF"/>
<dbReference type="STRING" id="3659.A0A0A0LVS9"/>
<evidence type="ECO:0000256" key="1">
    <source>
        <dbReference type="ARBA" id="ARBA00022630"/>
    </source>
</evidence>
<dbReference type="GO" id="GO:0016491">
    <property type="term" value="F:oxidoreductase activity"/>
    <property type="evidence" value="ECO:0007669"/>
    <property type="project" value="InterPro"/>
</dbReference>
<evidence type="ECO:0000313" key="5">
    <source>
        <dbReference type="Proteomes" id="UP000029981"/>
    </source>
</evidence>
<feature type="domain" description="Berberine/berberine-like" evidence="3">
    <location>
        <begin position="186"/>
        <end position="243"/>
    </location>
</feature>
<reference evidence="4 5" key="2">
    <citation type="journal article" date="2009" name="PLoS ONE">
        <title>An integrated genetic and cytogenetic map of the cucumber genome.</title>
        <authorList>
            <person name="Ren Y."/>
            <person name="Zhang Z."/>
            <person name="Liu J."/>
            <person name="Staub J.E."/>
            <person name="Han Y."/>
            <person name="Cheng Z."/>
            <person name="Li X."/>
            <person name="Lu J."/>
            <person name="Miao H."/>
            <person name="Kang H."/>
            <person name="Xie B."/>
            <person name="Gu X."/>
            <person name="Wang X."/>
            <person name="Du Y."/>
            <person name="Jin W."/>
            <person name="Huang S."/>
        </authorList>
    </citation>
    <scope>NUCLEOTIDE SEQUENCE [LARGE SCALE GENOMIC DNA]</scope>
    <source>
        <strain evidence="5">cv. 9930</strain>
    </source>
</reference>
<reference evidence="4 5" key="1">
    <citation type="journal article" date="2009" name="Nat. Genet.">
        <title>The genome of the cucumber, Cucumis sativus L.</title>
        <authorList>
            <person name="Huang S."/>
            <person name="Li R."/>
            <person name="Zhang Z."/>
            <person name="Li L."/>
            <person name="Gu X."/>
            <person name="Fan W."/>
            <person name="Lucas W.J."/>
            <person name="Wang X."/>
            <person name="Xie B."/>
            <person name="Ni P."/>
            <person name="Ren Y."/>
            <person name="Zhu H."/>
            <person name="Li J."/>
            <person name="Lin K."/>
            <person name="Jin W."/>
            <person name="Fei Z."/>
            <person name="Li G."/>
            <person name="Staub J."/>
            <person name="Kilian A."/>
            <person name="van der Vossen E.A."/>
            <person name="Wu Y."/>
            <person name="Guo J."/>
            <person name="He J."/>
            <person name="Jia Z."/>
            <person name="Ren Y."/>
            <person name="Tian G."/>
            <person name="Lu Y."/>
            <person name="Ruan J."/>
            <person name="Qian W."/>
            <person name="Wang M."/>
            <person name="Huang Q."/>
            <person name="Li B."/>
            <person name="Xuan Z."/>
            <person name="Cao J."/>
            <person name="Asan"/>
            <person name="Wu Z."/>
            <person name="Zhang J."/>
            <person name="Cai Q."/>
            <person name="Bai Y."/>
            <person name="Zhao B."/>
            <person name="Han Y."/>
            <person name="Li Y."/>
            <person name="Li X."/>
            <person name="Wang S."/>
            <person name="Shi Q."/>
            <person name="Liu S."/>
            <person name="Cho W.K."/>
            <person name="Kim J.Y."/>
            <person name="Xu Y."/>
            <person name="Heller-Uszynska K."/>
            <person name="Miao H."/>
            <person name="Cheng Z."/>
            <person name="Zhang S."/>
            <person name="Wu J."/>
            <person name="Yang Y."/>
            <person name="Kang H."/>
            <person name="Li M."/>
            <person name="Liang H."/>
            <person name="Ren X."/>
            <person name="Shi Z."/>
            <person name="Wen M."/>
            <person name="Jian M."/>
            <person name="Yang H."/>
            <person name="Zhang G."/>
            <person name="Yang Z."/>
            <person name="Chen R."/>
            <person name="Liu S."/>
            <person name="Li J."/>
            <person name="Ma L."/>
            <person name="Liu H."/>
            <person name="Zhou Y."/>
            <person name="Zhao J."/>
            <person name="Fang X."/>
            <person name="Li G."/>
            <person name="Fang L."/>
            <person name="Li Y."/>
            <person name="Liu D."/>
            <person name="Zheng H."/>
            <person name="Zhang Y."/>
            <person name="Qin N."/>
            <person name="Li Z."/>
            <person name="Yang G."/>
            <person name="Yang S."/>
            <person name="Bolund L."/>
            <person name="Kristiansen K."/>
            <person name="Zheng H."/>
            <person name="Li S."/>
            <person name="Zhang X."/>
            <person name="Yang H."/>
            <person name="Wang J."/>
            <person name="Sun R."/>
            <person name="Zhang B."/>
            <person name="Jiang S."/>
            <person name="Wang J."/>
            <person name="Du Y."/>
            <person name="Li S."/>
        </authorList>
    </citation>
    <scope>NUCLEOTIDE SEQUENCE [LARGE SCALE GENOMIC DNA]</scope>
    <source>
        <strain evidence="5">cv. 9930</strain>
    </source>
</reference>
<protein>
    <recommendedName>
        <fullName evidence="3">Berberine/berberine-like domain-containing protein</fullName>
    </recommendedName>
</protein>
<dbReference type="Gramene" id="KGN65898">
    <property type="protein sequence ID" value="KGN65898"/>
    <property type="gene ID" value="Csa_1G537480"/>
</dbReference>
<reference evidence="4 5" key="3">
    <citation type="journal article" date="2010" name="BMC Genomics">
        <title>Transcriptome sequencing and comparative analysis of cucumber flowers with different sex types.</title>
        <authorList>
            <person name="Guo S."/>
            <person name="Zheng Y."/>
            <person name="Joung J.G."/>
            <person name="Liu S."/>
            <person name="Zhang Z."/>
            <person name="Crasta O.R."/>
            <person name="Sobral B.W."/>
            <person name="Xu Y."/>
            <person name="Huang S."/>
            <person name="Fei Z."/>
        </authorList>
    </citation>
    <scope>NUCLEOTIDE SEQUENCE [LARGE SCALE GENOMIC DNA]</scope>
    <source>
        <strain evidence="5">cv. 9930</strain>
    </source>
</reference>
<sequence>MDRVTFDVVNGTNKGKKTLRATFIALFLGDSERLLFVINNSFPKLGLKKSDCIEMSWLQSVLFWTNFPLGTSVEALLSRTPQVLTHLKRKSDYVKTPIPKEGLNKIWKKMIELEKPMLTFNPYGGRMAEIPSNATPFPHRAGNLWKIQYATNWVEEGNKEAKHFIDLTRKLYKFMTPFVSKNPRTAFLNYRDLDIGVNHNGKNSYYEGRVYGIKYFEGNFDRLVKIKTKVDPHNFFRNEQSIPRFPHVW</sequence>
<dbReference type="PANTHER" id="PTHR32448">
    <property type="entry name" value="OS08G0158400 PROTEIN"/>
    <property type="match status" value="1"/>
</dbReference>